<name>A0A179H027_PURLI</name>
<gene>
    <name evidence="2" type="ORF">VFPBJ_02272</name>
</gene>
<dbReference type="AlphaFoldDB" id="A0A179H027"/>
<feature type="compositionally biased region" description="Acidic residues" evidence="1">
    <location>
        <begin position="260"/>
        <end position="269"/>
    </location>
</feature>
<proteinExistence type="predicted"/>
<dbReference type="EMBL" id="LSBH01000002">
    <property type="protein sequence ID" value="OAQ83504.1"/>
    <property type="molecule type" value="Genomic_DNA"/>
</dbReference>
<evidence type="ECO:0000313" key="3">
    <source>
        <dbReference type="Proteomes" id="UP000078240"/>
    </source>
</evidence>
<feature type="region of interest" description="Disordered" evidence="1">
    <location>
        <begin position="243"/>
        <end position="276"/>
    </location>
</feature>
<comment type="caution">
    <text evidence="2">The sequence shown here is derived from an EMBL/GenBank/DDBJ whole genome shotgun (WGS) entry which is preliminary data.</text>
</comment>
<accession>A0A179H027</accession>
<dbReference type="Proteomes" id="UP000078240">
    <property type="component" value="Unassembled WGS sequence"/>
</dbReference>
<evidence type="ECO:0000313" key="2">
    <source>
        <dbReference type="EMBL" id="OAQ83504.1"/>
    </source>
</evidence>
<reference evidence="2 3" key="1">
    <citation type="submission" date="2016-01" db="EMBL/GenBank/DDBJ databases">
        <title>Biosynthesis of antibiotic leucinostatins and their inhibition on Phytophthora in bio-control Purpureocillium lilacinum.</title>
        <authorList>
            <person name="Wang G."/>
            <person name="Liu Z."/>
            <person name="Lin R."/>
            <person name="Li E."/>
            <person name="Mao Z."/>
            <person name="Ling J."/>
            <person name="Yin W."/>
            <person name="Xie B."/>
        </authorList>
    </citation>
    <scope>NUCLEOTIDE SEQUENCE [LARGE SCALE GENOMIC DNA]</scope>
    <source>
        <strain evidence="2">PLBJ-1</strain>
    </source>
</reference>
<feature type="region of interest" description="Disordered" evidence="1">
    <location>
        <begin position="13"/>
        <end position="43"/>
    </location>
</feature>
<evidence type="ECO:0000256" key="1">
    <source>
        <dbReference type="SAM" id="MobiDB-lite"/>
    </source>
</evidence>
<protein>
    <submittedName>
        <fullName evidence="2">Uncharacterized protein</fullName>
    </submittedName>
</protein>
<sequence length="449" mass="49139">MYVMGVAVRFGLRRQRQQRRQDREDSKSLGPLEPWIGTSASSNQTAASRIDAALGSGRSGVQYSCFAHHRVGPGVDDGWTGMPCHAMVRHLRECERMPATPLSSIRDEPSRCCRMCVLCICILLHCKKYTVLCAKVECRNNALMKHSEVDGTTRMRTLAQVDHQCSSSSSLLHIPGASRGVISSVHGGGPAPSGNLVLNCQLRLLGRASFCLSPASLSSLPKHRTKASLRITTGLSLVRVKPAVHSPRGHGRHFGKPTQVDDEDDDDADGGLASYKGHSPYPKLLTHAQRAALASRVASRRCRSIHQRLAVLVLGPVRRCRCPFGTRSSSRPASLTQRHRGGGLRRVSGGLHWGAIPLSVEWSERLPARQGSVRRVTGLARQRHVWTAVTSCAWCVVLVGSTSVPDLRSFAAAAPRHHHHRRQSLARSCHIRITASFFPLNPGQRRMAT</sequence>
<organism evidence="2 3">
    <name type="scientific">Purpureocillium lilacinum</name>
    <name type="common">Paecilomyces lilacinus</name>
    <dbReference type="NCBI Taxonomy" id="33203"/>
    <lineage>
        <taxon>Eukaryota</taxon>
        <taxon>Fungi</taxon>
        <taxon>Dikarya</taxon>
        <taxon>Ascomycota</taxon>
        <taxon>Pezizomycotina</taxon>
        <taxon>Sordariomycetes</taxon>
        <taxon>Hypocreomycetidae</taxon>
        <taxon>Hypocreales</taxon>
        <taxon>Ophiocordycipitaceae</taxon>
        <taxon>Purpureocillium</taxon>
    </lineage>
</organism>